<proteinExistence type="predicted"/>
<keyword evidence="1" id="KW-0812">Transmembrane</keyword>
<sequence>MNLLFWSGIAFTLIAPVVIGIQFDDQSTSWVAALCGAFVTFMARIGDLAELSLGPVKARMKEQIEKAAATIDQLRQVATTTSEATLTDLMAGSFMGGMSLKKRLELHDNIIDALKGIGASEAQLELAEKDWKKGISIIYQRAIRNAVEERPDPNKINVNASDEQKKADKEINDLMNFERWECPSPSQIRSVLKKYQIESPSAEKWISDYEFFLETNVIRNRAGFEQV</sequence>
<dbReference type="RefSeq" id="WP_115898441.1">
    <property type="nucleotide sequence ID" value="NZ_QUNG01000010.1"/>
</dbReference>
<keyword evidence="1" id="KW-1133">Transmembrane helix</keyword>
<dbReference type="EMBL" id="QUNG01000010">
    <property type="protein sequence ID" value="REG82156.1"/>
    <property type="molecule type" value="Genomic_DNA"/>
</dbReference>
<evidence type="ECO:0000256" key="1">
    <source>
        <dbReference type="SAM" id="Phobius"/>
    </source>
</evidence>
<reference evidence="2 3" key="1">
    <citation type="submission" date="2018-08" db="EMBL/GenBank/DDBJ databases">
        <title>Genomic Encyclopedia of Type Strains, Phase III (KMG-III): the genomes of soil and plant-associated and newly described type strains.</title>
        <authorList>
            <person name="Whitman W."/>
        </authorList>
    </citation>
    <scope>NUCLEOTIDE SEQUENCE [LARGE SCALE GENOMIC DNA]</scope>
    <source>
        <strain evidence="2 3">CECT 7375</strain>
    </source>
</reference>
<keyword evidence="3" id="KW-1185">Reference proteome</keyword>
<feature type="transmembrane region" description="Helical" evidence="1">
    <location>
        <begin position="30"/>
        <end position="53"/>
    </location>
</feature>
<comment type="caution">
    <text evidence="2">The sequence shown here is derived from an EMBL/GenBank/DDBJ whole genome shotgun (WGS) entry which is preliminary data.</text>
</comment>
<gene>
    <name evidence="2" type="ORF">DFP81_11043</name>
</gene>
<name>A0A3E0DKW0_9GAMM</name>
<protein>
    <submittedName>
        <fullName evidence="2">Uncharacterized protein</fullName>
    </submittedName>
</protein>
<accession>A0A3E0DKW0</accession>
<keyword evidence="1" id="KW-0472">Membrane</keyword>
<evidence type="ECO:0000313" key="3">
    <source>
        <dbReference type="Proteomes" id="UP000256542"/>
    </source>
</evidence>
<dbReference type="Proteomes" id="UP000256542">
    <property type="component" value="Unassembled WGS sequence"/>
</dbReference>
<evidence type="ECO:0000313" key="2">
    <source>
        <dbReference type="EMBL" id="REG82156.1"/>
    </source>
</evidence>
<organism evidence="2 3">
    <name type="scientific">Marinomonas pollencensis</name>
    <dbReference type="NCBI Taxonomy" id="491954"/>
    <lineage>
        <taxon>Bacteria</taxon>
        <taxon>Pseudomonadati</taxon>
        <taxon>Pseudomonadota</taxon>
        <taxon>Gammaproteobacteria</taxon>
        <taxon>Oceanospirillales</taxon>
        <taxon>Oceanospirillaceae</taxon>
        <taxon>Marinomonas</taxon>
    </lineage>
</organism>
<dbReference type="OrthoDB" id="7056903at2"/>
<dbReference type="AlphaFoldDB" id="A0A3E0DKW0"/>